<evidence type="ECO:0000256" key="8">
    <source>
        <dbReference type="ARBA" id="ARBA00023180"/>
    </source>
</evidence>
<dbReference type="SMART" id="SM00068">
    <property type="entry name" value="GHB"/>
    <property type="match status" value="1"/>
</dbReference>
<dbReference type="SUPFAM" id="SSF57501">
    <property type="entry name" value="Cystine-knot cytokines"/>
    <property type="match status" value="1"/>
</dbReference>
<evidence type="ECO:0000256" key="4">
    <source>
        <dbReference type="ARBA" id="ARBA00011870"/>
    </source>
</evidence>
<gene>
    <name evidence="12" type="ORF">HHUSO_G28250</name>
</gene>
<evidence type="ECO:0000256" key="7">
    <source>
        <dbReference type="ARBA" id="ARBA00023157"/>
    </source>
</evidence>
<comment type="caution">
    <text evidence="12">The sequence shown here is derived from an EMBL/GenBank/DDBJ whole genome shotgun (WGS) entry which is preliminary data.</text>
</comment>
<dbReference type="CDD" id="cd00069">
    <property type="entry name" value="GHB_like"/>
    <property type="match status" value="1"/>
</dbReference>
<evidence type="ECO:0000256" key="10">
    <source>
        <dbReference type="SAM" id="SignalP"/>
    </source>
</evidence>
<dbReference type="InterPro" id="IPR001545">
    <property type="entry name" value="Gonadotropin_bsu"/>
</dbReference>
<organism evidence="12 13">
    <name type="scientific">Huso huso</name>
    <name type="common">Beluga</name>
    <name type="synonym">Acipenser huso</name>
    <dbReference type="NCBI Taxonomy" id="61971"/>
    <lineage>
        <taxon>Eukaryota</taxon>
        <taxon>Metazoa</taxon>
        <taxon>Chordata</taxon>
        <taxon>Craniata</taxon>
        <taxon>Vertebrata</taxon>
        <taxon>Euteleostomi</taxon>
        <taxon>Actinopterygii</taxon>
        <taxon>Chondrostei</taxon>
        <taxon>Acipenseriformes</taxon>
        <taxon>Acipenseridae</taxon>
        <taxon>Huso</taxon>
    </lineage>
</organism>
<dbReference type="InterPro" id="IPR018245">
    <property type="entry name" value="Gonadotropin_bsu_CS"/>
</dbReference>
<evidence type="ECO:0000259" key="11">
    <source>
        <dbReference type="Pfam" id="PF00007"/>
    </source>
</evidence>
<dbReference type="Gene3D" id="2.10.90.10">
    <property type="entry name" value="Cystine-knot cytokines"/>
    <property type="match status" value="1"/>
</dbReference>
<sequence>MDECWQKYKDMALVLFCFVLLCWAAGQCHASCALENITIGIEKDGCGNCVSVNTTSCAGRCLTQADVYKSSISLYTQLVCTFKEISYVTVQLPNCPEHVDPFYTYPVALSCECGQCATDYTDCGTLSLGPSDCFSQED</sequence>
<proteinExistence type="inferred from homology"/>
<evidence type="ECO:0000256" key="1">
    <source>
        <dbReference type="ARBA" id="ARBA00003920"/>
    </source>
</evidence>
<comment type="function">
    <text evidence="1">Involved in gametogenesis and steroidogenesis.</text>
</comment>
<feature type="signal peptide" evidence="10">
    <location>
        <begin position="1"/>
        <end position="30"/>
    </location>
</feature>
<comment type="subcellular location">
    <subcellularLocation>
        <location evidence="2 9">Secreted</location>
    </subcellularLocation>
</comment>
<name>A0ABR0YIP5_HUSHU</name>
<dbReference type="Proteomes" id="UP001369086">
    <property type="component" value="Unassembled WGS sequence"/>
</dbReference>
<accession>A0ABR0YIP5</accession>
<keyword evidence="8" id="KW-0325">Glycoprotein</keyword>
<evidence type="ECO:0000313" key="12">
    <source>
        <dbReference type="EMBL" id="KAK6472496.1"/>
    </source>
</evidence>
<dbReference type="PANTHER" id="PTHR11515">
    <property type="entry name" value="GLYCOPROTEIN HORMONE BETA CHAIN"/>
    <property type="match status" value="1"/>
</dbReference>
<dbReference type="EMBL" id="JAHFZB010000029">
    <property type="protein sequence ID" value="KAK6472496.1"/>
    <property type="molecule type" value="Genomic_DNA"/>
</dbReference>
<evidence type="ECO:0000256" key="5">
    <source>
        <dbReference type="ARBA" id="ARBA00022525"/>
    </source>
</evidence>
<keyword evidence="7" id="KW-1015">Disulfide bond</keyword>
<comment type="similarity">
    <text evidence="3 9">Belongs to the glycoprotein hormones subunit beta family.</text>
</comment>
<feature type="chain" id="PRO_5046225553" evidence="10">
    <location>
        <begin position="31"/>
        <end position="138"/>
    </location>
</feature>
<evidence type="ECO:0000256" key="2">
    <source>
        <dbReference type="ARBA" id="ARBA00004613"/>
    </source>
</evidence>
<keyword evidence="10" id="KW-0732">Signal</keyword>
<keyword evidence="13" id="KW-1185">Reference proteome</keyword>
<evidence type="ECO:0000256" key="6">
    <source>
        <dbReference type="ARBA" id="ARBA00022702"/>
    </source>
</evidence>
<feature type="domain" description="Glycoprotein hormone subunit beta" evidence="11">
    <location>
        <begin position="31"/>
        <end position="133"/>
    </location>
</feature>
<keyword evidence="6 9" id="KW-0372">Hormone</keyword>
<evidence type="ECO:0000256" key="3">
    <source>
        <dbReference type="ARBA" id="ARBA00006552"/>
    </source>
</evidence>
<dbReference type="PROSITE" id="PS00689">
    <property type="entry name" value="GLYCO_HORMONE_BETA_2"/>
    <property type="match status" value="1"/>
</dbReference>
<dbReference type="InterPro" id="IPR029034">
    <property type="entry name" value="Cystine-knot_cytokine"/>
</dbReference>
<dbReference type="PANTHER" id="PTHR11515:SF11">
    <property type="entry name" value="LUTROPIN SUBUNIT BETA"/>
    <property type="match status" value="1"/>
</dbReference>
<comment type="subunit">
    <text evidence="4">Heterodimer of an alpha and a beta chain.</text>
</comment>
<protein>
    <submittedName>
        <fullName evidence="12">Gonadotropin subunit beta-1</fullName>
    </submittedName>
</protein>
<reference evidence="12 13" key="1">
    <citation type="submission" date="2021-05" db="EMBL/GenBank/DDBJ databases">
        <authorList>
            <person name="Zahm M."/>
            <person name="Klopp C."/>
            <person name="Cabau C."/>
            <person name="Kuhl H."/>
            <person name="Suciu R."/>
            <person name="Ciorpac M."/>
            <person name="Holostenco D."/>
            <person name="Gessner J."/>
            <person name="Wuertz S."/>
            <person name="Hohne C."/>
            <person name="Stock M."/>
            <person name="Gislard M."/>
            <person name="Lluch J."/>
            <person name="Milhes M."/>
            <person name="Lampietro C."/>
            <person name="Lopez Roques C."/>
            <person name="Donnadieu C."/>
            <person name="Du K."/>
            <person name="Schartl M."/>
            <person name="Guiguen Y."/>
        </authorList>
    </citation>
    <scope>NUCLEOTIDE SEQUENCE [LARGE SCALE GENOMIC DNA]</scope>
    <source>
        <strain evidence="12">Hh-F2</strain>
        <tissue evidence="12">Blood</tissue>
    </source>
</reference>
<dbReference type="Pfam" id="PF00007">
    <property type="entry name" value="Cys_knot"/>
    <property type="match status" value="1"/>
</dbReference>
<evidence type="ECO:0000256" key="9">
    <source>
        <dbReference type="RuleBase" id="RU004069"/>
    </source>
</evidence>
<evidence type="ECO:0000313" key="13">
    <source>
        <dbReference type="Proteomes" id="UP001369086"/>
    </source>
</evidence>
<keyword evidence="5" id="KW-0964">Secreted</keyword>
<dbReference type="InterPro" id="IPR006208">
    <property type="entry name" value="Glyco_hormone_CN"/>
</dbReference>